<organism evidence="2 3">
    <name type="scientific">Sphingomonas sanxanigenens DSM 19645 = NX02</name>
    <dbReference type="NCBI Taxonomy" id="1123269"/>
    <lineage>
        <taxon>Bacteria</taxon>
        <taxon>Pseudomonadati</taxon>
        <taxon>Pseudomonadota</taxon>
        <taxon>Alphaproteobacteria</taxon>
        <taxon>Sphingomonadales</taxon>
        <taxon>Sphingomonadaceae</taxon>
        <taxon>Sphingomonas</taxon>
    </lineage>
</organism>
<accession>W0AA20</accession>
<proteinExistence type="predicted"/>
<evidence type="ECO:0000313" key="3">
    <source>
        <dbReference type="Proteomes" id="UP000018851"/>
    </source>
</evidence>
<dbReference type="KEGG" id="ssan:NX02_07205"/>
<dbReference type="GO" id="GO:0005886">
    <property type="term" value="C:plasma membrane"/>
    <property type="evidence" value="ECO:0007669"/>
    <property type="project" value="TreeGrafter"/>
</dbReference>
<evidence type="ECO:0000313" key="2">
    <source>
        <dbReference type="EMBL" id="AHE53168.1"/>
    </source>
</evidence>
<reference evidence="2 3" key="1">
    <citation type="submission" date="2013-07" db="EMBL/GenBank/DDBJ databases">
        <title>Completed genome of Sphingomonas sanxanigenens NX02.</title>
        <authorList>
            <person name="Ma T."/>
            <person name="Huang H."/>
            <person name="Wu M."/>
            <person name="Li X."/>
            <person name="Li G."/>
        </authorList>
    </citation>
    <scope>NUCLEOTIDE SEQUENCE [LARGE SCALE GENOMIC DNA]</scope>
    <source>
        <strain evidence="2 3">NX02</strain>
    </source>
</reference>
<dbReference type="Proteomes" id="UP000018851">
    <property type="component" value="Chromosome"/>
</dbReference>
<dbReference type="EMBL" id="CP006644">
    <property type="protein sequence ID" value="AHE53168.1"/>
    <property type="molecule type" value="Genomic_DNA"/>
</dbReference>
<dbReference type="RefSeq" id="WP_245648787.1">
    <property type="nucleotide sequence ID" value="NZ_CP006644.1"/>
</dbReference>
<protein>
    <recommendedName>
        <fullName evidence="4">DUF805 domain-containing protein</fullName>
    </recommendedName>
</protein>
<keyword evidence="1" id="KW-0812">Transmembrane</keyword>
<dbReference type="AlphaFoldDB" id="W0AA20"/>
<keyword evidence="3" id="KW-1185">Reference proteome</keyword>
<dbReference type="PANTHER" id="PTHR34980">
    <property type="entry name" value="INNER MEMBRANE PROTEIN-RELATED-RELATED"/>
    <property type="match status" value="1"/>
</dbReference>
<feature type="transmembrane region" description="Helical" evidence="1">
    <location>
        <begin position="26"/>
        <end position="49"/>
    </location>
</feature>
<dbReference type="InterPro" id="IPR008523">
    <property type="entry name" value="DUF805"/>
</dbReference>
<gene>
    <name evidence="2" type="ORF">NX02_07205</name>
</gene>
<evidence type="ECO:0008006" key="4">
    <source>
        <dbReference type="Google" id="ProtNLM"/>
    </source>
</evidence>
<keyword evidence="1" id="KW-0472">Membrane</keyword>
<dbReference type="HOGENOM" id="CLU_093674_5_0_5"/>
<feature type="transmembrane region" description="Helical" evidence="1">
    <location>
        <begin position="61"/>
        <end position="84"/>
    </location>
</feature>
<evidence type="ECO:0000256" key="1">
    <source>
        <dbReference type="SAM" id="Phobius"/>
    </source>
</evidence>
<dbReference type="STRING" id="1123269.NX02_07205"/>
<keyword evidence="1" id="KW-1133">Transmembrane helix</keyword>
<feature type="transmembrane region" description="Helical" evidence="1">
    <location>
        <begin position="96"/>
        <end position="119"/>
    </location>
</feature>
<sequence length="142" mass="15713">MPVDWMILPLKRYADFSGRSRRTEFWMFYLFQIIVIVAVLSVAAIFAIIASARGSDSTQSIGVGIIIGSILFLIVLVALIIPQLAVLVRRLHDQDLSGWIALIAFVPLVGLVVLVMMFIEGTRGPNRYGEDPKAPAHSRVFS</sequence>
<dbReference type="Pfam" id="PF05656">
    <property type="entry name" value="DUF805"/>
    <property type="match status" value="1"/>
</dbReference>
<name>W0AA20_9SPHN</name>
<dbReference type="eggNOG" id="COG3152">
    <property type="taxonomic scope" value="Bacteria"/>
</dbReference>
<dbReference type="PANTHER" id="PTHR34980:SF2">
    <property type="entry name" value="INNER MEMBRANE PROTEIN YHAH-RELATED"/>
    <property type="match status" value="1"/>
</dbReference>